<organism evidence="5 17">
    <name type="scientific">Bacteroides thetaiotaomicron</name>
    <dbReference type="NCBI Taxonomy" id="818"/>
    <lineage>
        <taxon>Bacteria</taxon>
        <taxon>Pseudomonadati</taxon>
        <taxon>Bacteroidota</taxon>
        <taxon>Bacteroidia</taxon>
        <taxon>Bacteroidales</taxon>
        <taxon>Bacteroidaceae</taxon>
        <taxon>Bacteroides</taxon>
    </lineage>
</organism>
<evidence type="ECO:0000313" key="8">
    <source>
        <dbReference type="EMBL" id="MCE9235667.1"/>
    </source>
</evidence>
<name>A0A0P0FRK4_BACT4</name>
<evidence type="ECO:0000313" key="20">
    <source>
        <dbReference type="Proteomes" id="UP000460317"/>
    </source>
</evidence>
<reference evidence="2 14" key="1">
    <citation type="submission" date="2015-09" db="EMBL/GenBank/DDBJ databases">
        <authorList>
            <consortium name="Pathogen Informatics"/>
        </authorList>
    </citation>
    <scope>NUCLEOTIDE SEQUENCE [LARGE SCALE GENOMIC DNA]</scope>
    <source>
        <strain evidence="2 14">2789STDY5834899</strain>
    </source>
</reference>
<evidence type="ECO:0000313" key="7">
    <source>
        <dbReference type="EMBL" id="KAB4486803.1"/>
    </source>
</evidence>
<dbReference type="Proteomes" id="UP001156216">
    <property type="component" value="Chromosome"/>
</dbReference>
<evidence type="ECO:0000313" key="17">
    <source>
        <dbReference type="Proteomes" id="UP000436825"/>
    </source>
</evidence>
<dbReference type="EMBL" id="AP022660">
    <property type="protein sequence ID" value="BCA49556.1"/>
    <property type="molecule type" value="Genomic_DNA"/>
</dbReference>
<evidence type="ECO:0000313" key="9">
    <source>
        <dbReference type="EMBL" id="MDC2234952.1"/>
    </source>
</evidence>
<dbReference type="EMBL" id="WCSB01000005">
    <property type="protein sequence ID" value="KAB4453595.1"/>
    <property type="molecule type" value="Genomic_DNA"/>
</dbReference>
<dbReference type="EMBL" id="WCSY01000003">
    <property type="protein sequence ID" value="KAB4315085.1"/>
    <property type="molecule type" value="Genomic_DNA"/>
</dbReference>
<protein>
    <submittedName>
        <fullName evidence="5">Polysaccharide deacetylase</fullName>
    </submittedName>
</protein>
<dbReference type="Proteomes" id="UP000283616">
    <property type="component" value="Unassembled WGS sequence"/>
</dbReference>
<sequence>MNSHHTVAIGTWEGDKQQSIEYNSSIAVGIDCPRAKLRVSILLDTIQEYQVRYIFSDEEISEAVNEAGLIIGARGIAYEGVLQRKPVIVVGEYGFGGLVTPDTLHEQYNNYFRGKINGIKAEYFSLERLEEEIRRGFALTFQELQMMSNQTIRFLHNI</sequence>
<dbReference type="PATRIC" id="fig|818.23.peg.3226"/>
<evidence type="ECO:0000313" key="6">
    <source>
        <dbReference type="EMBL" id="KAB4474235.1"/>
    </source>
</evidence>
<evidence type="ECO:0000313" key="5">
    <source>
        <dbReference type="EMBL" id="KAB4458562.1"/>
    </source>
</evidence>
<dbReference type="KEGG" id="btho:Btheta7330_03133"/>
<evidence type="ECO:0000313" key="1">
    <source>
        <dbReference type="EMBL" id="BCA49556.1"/>
    </source>
</evidence>
<evidence type="ECO:0000313" key="15">
    <source>
        <dbReference type="Proteomes" id="UP000283616"/>
    </source>
</evidence>
<reference evidence="17 18" key="3">
    <citation type="journal article" date="2019" name="Nat. Med.">
        <title>A library of human gut bacterial isolates paired with longitudinal multiomics data enables mechanistic microbiome research.</title>
        <authorList>
            <person name="Poyet M."/>
            <person name="Groussin M."/>
            <person name="Gibbons S.M."/>
            <person name="Avila-Pacheco J."/>
            <person name="Jiang X."/>
            <person name="Kearney S.M."/>
            <person name="Perrotta A.R."/>
            <person name="Berdy B."/>
            <person name="Zhao S."/>
            <person name="Lieberman T.D."/>
            <person name="Swanson P.K."/>
            <person name="Smith M."/>
            <person name="Roesemann S."/>
            <person name="Alexander J.E."/>
            <person name="Rich S.A."/>
            <person name="Livny J."/>
            <person name="Vlamakis H."/>
            <person name="Clish C."/>
            <person name="Bullock K."/>
            <person name="Deik A."/>
            <person name="Scott J."/>
            <person name="Pierce K.A."/>
            <person name="Xavier R.J."/>
            <person name="Alm E.J."/>
        </authorList>
    </citation>
    <scope>NUCLEOTIDE SEQUENCE [LARGE SCALE GENOMIC DNA]</scope>
    <source>
        <strain evidence="6 21">BIOML-A156</strain>
        <strain evidence="5 17">BIOML-A160</strain>
        <strain evidence="7 18">BIOML-A162</strain>
        <strain evidence="4 20">BIOML-A165</strain>
        <strain evidence="3 19">BIOML-A188</strain>
    </source>
</reference>
<dbReference type="Proteomes" id="UP000284785">
    <property type="component" value="Unassembled WGS sequence"/>
</dbReference>
<dbReference type="Proteomes" id="UP000488521">
    <property type="component" value="Unassembled WGS sequence"/>
</dbReference>
<dbReference type="Proteomes" id="UP000436858">
    <property type="component" value="Unassembled WGS sequence"/>
</dbReference>
<dbReference type="EMBL" id="WCRW01000001">
    <property type="protein sequence ID" value="KAB4458562.1"/>
    <property type="molecule type" value="Genomic_DNA"/>
</dbReference>
<gene>
    <name evidence="1" type="ORF">BatF92_14980</name>
    <name evidence="11" type="ORF">DW011_04870</name>
    <name evidence="10" type="ORF">DW780_00710</name>
    <name evidence="2" type="ORF">ERS852511_01939</name>
    <name evidence="6" type="ORF">GAN59_12055</name>
    <name evidence="5" type="ORF">GAN75_00430</name>
    <name evidence="7" type="ORF">GAN91_01940</name>
    <name evidence="4" type="ORF">GAN93_07655</name>
    <name evidence="3" type="ORF">GAO51_03950</name>
    <name evidence="8" type="ORF">K0H07_00625</name>
    <name evidence="13" type="ORF">KQP59_14900</name>
    <name evidence="12" type="ORF">KQP68_13845</name>
    <name evidence="9" type="ORF">PO127_04220</name>
</gene>
<evidence type="ECO:0000313" key="21">
    <source>
        <dbReference type="Proteomes" id="UP000488521"/>
    </source>
</evidence>
<evidence type="ECO:0000313" key="18">
    <source>
        <dbReference type="Proteomes" id="UP000436858"/>
    </source>
</evidence>
<dbReference type="Proteomes" id="UP001217776">
    <property type="component" value="Unassembled WGS sequence"/>
</dbReference>
<reference evidence="9" key="7">
    <citation type="submission" date="2022-10" db="EMBL/GenBank/DDBJ databases">
        <title>Human gut microbiome strain richness.</title>
        <authorList>
            <person name="Chen-Liaw A."/>
        </authorList>
    </citation>
    <scope>NUCLEOTIDE SEQUENCE</scope>
    <source>
        <strain evidence="9">1001283st1_A3_1001283B150304_161114</strain>
    </source>
</reference>
<accession>A0A0P0FRK4</accession>
<dbReference type="EMBL" id="CZAP01000005">
    <property type="protein sequence ID" value="CUP38629.1"/>
    <property type="molecule type" value="Genomic_DNA"/>
</dbReference>
<dbReference type="GeneID" id="60926206"/>
<dbReference type="EMBL" id="JAHYQA010000001">
    <property type="protein sequence ID" value="MCE9235667.1"/>
    <property type="molecule type" value="Genomic_DNA"/>
</dbReference>
<dbReference type="Proteomes" id="UP000095576">
    <property type="component" value="Unassembled WGS sequence"/>
</dbReference>
<dbReference type="RefSeq" id="WP_008766207.1">
    <property type="nucleotide sequence ID" value="NZ_AP022660.1"/>
</dbReference>
<dbReference type="Proteomes" id="UP000460317">
    <property type="component" value="Unassembled WGS sequence"/>
</dbReference>
<dbReference type="EMBL" id="JAQNVG010000005">
    <property type="protein sequence ID" value="MDC2234952.1"/>
    <property type="molecule type" value="Genomic_DNA"/>
</dbReference>
<dbReference type="EMBL" id="CP083680">
    <property type="protein sequence ID" value="UYU64667.1"/>
    <property type="molecule type" value="Genomic_DNA"/>
</dbReference>
<evidence type="ECO:0000313" key="2">
    <source>
        <dbReference type="EMBL" id="CUP38629.1"/>
    </source>
</evidence>
<dbReference type="Proteomes" id="UP001200544">
    <property type="component" value="Unassembled WGS sequence"/>
</dbReference>
<dbReference type="Proteomes" id="UP000436825">
    <property type="component" value="Unassembled WGS sequence"/>
</dbReference>
<evidence type="ECO:0000313" key="4">
    <source>
        <dbReference type="EMBL" id="KAB4453595.1"/>
    </source>
</evidence>
<dbReference type="Proteomes" id="UP000500882">
    <property type="component" value="Chromosome"/>
</dbReference>
<evidence type="ECO:0000313" key="14">
    <source>
        <dbReference type="Proteomes" id="UP000095576"/>
    </source>
</evidence>
<dbReference type="EMBL" id="QSJP01000001">
    <property type="protein sequence ID" value="RHD91557.1"/>
    <property type="molecule type" value="Genomic_DNA"/>
</dbReference>
<evidence type="ECO:0000313" key="22">
    <source>
        <dbReference type="Proteomes" id="UP000500882"/>
    </source>
</evidence>
<dbReference type="Proteomes" id="UP001156218">
    <property type="component" value="Chromosome"/>
</dbReference>
<reference evidence="1 22" key="4">
    <citation type="submission" date="2020-02" db="EMBL/GenBank/DDBJ databases">
        <title>Whole-genome sequencing and comparative analysis of the genomes of Bacteroides thetaiotaomicron and Escherichia coli isolated from a healthy resident in Vietnam.</title>
        <authorList>
            <person name="Mohsin M."/>
            <person name="Tanaka K."/>
            <person name="Kawahara R."/>
            <person name="Kondo S."/>
            <person name="Noguchi H."/>
            <person name="Motooka D."/>
            <person name="Nakamura S."/>
            <person name="Khong D.T."/>
            <person name="Nguyen T.N."/>
            <person name="Tran H.T."/>
            <person name="Yamamoto Y."/>
        </authorList>
    </citation>
    <scope>NUCLEOTIDE SEQUENCE [LARGE SCALE GENOMIC DNA]</scope>
    <source>
        <strain evidence="1 22">F9-2</strain>
    </source>
</reference>
<dbReference type="EMBL" id="CP083681">
    <property type="protein sequence ID" value="UYU69576.1"/>
    <property type="molecule type" value="Genomic_DNA"/>
</dbReference>
<evidence type="ECO:0000313" key="12">
    <source>
        <dbReference type="EMBL" id="UYU64667.1"/>
    </source>
</evidence>
<evidence type="ECO:0000313" key="23">
    <source>
        <dbReference type="Proteomes" id="UP001156218"/>
    </source>
</evidence>
<dbReference type="AlphaFoldDB" id="A0A0P0FRK4"/>
<dbReference type="Proteomes" id="UP000440614">
    <property type="component" value="Unassembled WGS sequence"/>
</dbReference>
<proteinExistence type="predicted"/>
<evidence type="ECO:0000313" key="16">
    <source>
        <dbReference type="Proteomes" id="UP000284785"/>
    </source>
</evidence>
<evidence type="ECO:0000313" key="3">
    <source>
        <dbReference type="EMBL" id="KAB4315085.1"/>
    </source>
</evidence>
<evidence type="ECO:0000313" key="10">
    <source>
        <dbReference type="EMBL" id="RHD91557.1"/>
    </source>
</evidence>
<reference evidence="15 16" key="2">
    <citation type="submission" date="2018-08" db="EMBL/GenBank/DDBJ databases">
        <title>A genome reference for cultivated species of the human gut microbiota.</title>
        <authorList>
            <person name="Zou Y."/>
            <person name="Xue W."/>
            <person name="Luo G."/>
        </authorList>
    </citation>
    <scope>NUCLEOTIDE SEQUENCE [LARGE SCALE GENOMIC DNA]</scope>
    <source>
        <strain evidence="11 15">AF37-12</strain>
        <strain evidence="10 16">AM30-26</strain>
    </source>
</reference>
<evidence type="ECO:0000313" key="11">
    <source>
        <dbReference type="EMBL" id="RHL62983.1"/>
    </source>
</evidence>
<dbReference type="EMBL" id="QROV01000004">
    <property type="protein sequence ID" value="RHL62983.1"/>
    <property type="molecule type" value="Genomic_DNA"/>
</dbReference>
<accession>C6IE94</accession>
<evidence type="ECO:0000313" key="13">
    <source>
        <dbReference type="EMBL" id="UYU69576.1"/>
    </source>
</evidence>
<reference evidence="12 23" key="5">
    <citation type="submission" date="2021-06" db="EMBL/GenBank/DDBJ databases">
        <title>Interrogation of the integrated mobile genetic elements in gut-associated Bacteroides with a consensus prediction approach.</title>
        <authorList>
            <person name="Campbell D.E."/>
            <person name="Leigh J.R."/>
            <person name="Kim T."/>
            <person name="England W."/>
            <person name="Whitaker R.J."/>
            <person name="Degnan P.H."/>
        </authorList>
    </citation>
    <scope>NUCLEOTIDE SEQUENCE</scope>
    <source>
        <strain evidence="13">VPI-BTDOT2</strain>
        <strain evidence="12 23">WAL8669</strain>
    </source>
</reference>
<dbReference type="EMBL" id="WCRY01000002">
    <property type="protein sequence ID" value="KAB4486803.1"/>
    <property type="molecule type" value="Genomic_DNA"/>
</dbReference>
<reference evidence="8" key="6">
    <citation type="submission" date="2021-07" db="EMBL/GenBank/DDBJ databases">
        <title>Comparative genomics of Bacteroides fragilis group isolates reveals species-dependent resistance mechanisms and validates clinical tools for resistance prediction.</title>
        <authorList>
            <person name="Wallace M.J."/>
            <person name="Jean S."/>
            <person name="Wallace M.A."/>
            <person name="Carey-Ann B.D."/>
            <person name="Dantas G."/>
        </authorList>
    </citation>
    <scope>NUCLEOTIDE SEQUENCE</scope>
    <source>
        <strain evidence="8">BJH_160</strain>
    </source>
</reference>
<evidence type="ECO:0000313" key="19">
    <source>
        <dbReference type="Proteomes" id="UP000440614"/>
    </source>
</evidence>
<dbReference type="EMBL" id="WCRS01000006">
    <property type="protein sequence ID" value="KAB4474235.1"/>
    <property type="molecule type" value="Genomic_DNA"/>
</dbReference>